<dbReference type="Proteomes" id="UP000731907">
    <property type="component" value="Unassembled WGS sequence"/>
</dbReference>
<dbReference type="EMBL" id="JAAATX020000001">
    <property type="protein sequence ID" value="MBU9696226.1"/>
    <property type="molecule type" value="Genomic_DNA"/>
</dbReference>
<dbReference type="Pfam" id="PF11154">
    <property type="entry name" value="DUF2934"/>
    <property type="match status" value="1"/>
</dbReference>
<organism evidence="2 3">
    <name type="scientific">Paragemmobacter amnigenus</name>
    <dbReference type="NCBI Taxonomy" id="2852097"/>
    <lineage>
        <taxon>Bacteria</taxon>
        <taxon>Pseudomonadati</taxon>
        <taxon>Pseudomonadota</taxon>
        <taxon>Alphaproteobacteria</taxon>
        <taxon>Rhodobacterales</taxon>
        <taxon>Paracoccaceae</taxon>
        <taxon>Paragemmobacter</taxon>
    </lineage>
</organism>
<proteinExistence type="predicted"/>
<gene>
    <name evidence="2" type="ORF">GU927_000050</name>
</gene>
<reference evidence="2 3" key="1">
    <citation type="submission" date="2021-06" db="EMBL/GenBank/DDBJ databases">
        <title>Rhodobacteraceae bacterium strain HSP-20.</title>
        <authorList>
            <person name="Chen W.-M."/>
        </authorList>
    </citation>
    <scope>NUCLEOTIDE SEQUENCE [LARGE SCALE GENOMIC DNA]</scope>
    <source>
        <strain evidence="2 3">HSP-20</strain>
    </source>
</reference>
<evidence type="ECO:0000313" key="2">
    <source>
        <dbReference type="EMBL" id="MBU9696226.1"/>
    </source>
</evidence>
<comment type="caution">
    <text evidence="2">The sequence shown here is derived from an EMBL/GenBank/DDBJ whole genome shotgun (WGS) entry which is preliminary data.</text>
</comment>
<evidence type="ECO:0000256" key="1">
    <source>
        <dbReference type="SAM" id="MobiDB-lite"/>
    </source>
</evidence>
<accession>A0ABS6IYZ8</accession>
<sequence>MDRRAFQALQDRIAQRARHLWQEAGEPDGGPDRFMDRARELVAITENPDAGRIDPEKAAEPAIEPLAAVENQGEFPGLTDQGDDQLFPDEQATVESPVRRK</sequence>
<evidence type="ECO:0000313" key="3">
    <source>
        <dbReference type="Proteomes" id="UP000731907"/>
    </source>
</evidence>
<feature type="region of interest" description="Disordered" evidence="1">
    <location>
        <begin position="67"/>
        <end position="101"/>
    </location>
</feature>
<dbReference type="InterPro" id="IPR021327">
    <property type="entry name" value="DUF2934"/>
</dbReference>
<keyword evidence="3" id="KW-1185">Reference proteome</keyword>
<protein>
    <submittedName>
        <fullName evidence="2">DUF2934 domain-containing protein</fullName>
    </submittedName>
</protein>
<dbReference type="RefSeq" id="WP_161760163.1">
    <property type="nucleotide sequence ID" value="NZ_JAAATX020000001.1"/>
</dbReference>
<name>A0ABS6IYZ8_9RHOB</name>